<dbReference type="STRING" id="1313296.SAMN05661091_1467"/>
<evidence type="ECO:0000313" key="2">
    <source>
        <dbReference type="Proteomes" id="UP000192940"/>
    </source>
</evidence>
<keyword evidence="2" id="KW-1185">Reference proteome</keyword>
<accession>A0A1X7H0E7</accession>
<gene>
    <name evidence="1" type="ORF">SAMN05661091_1467</name>
</gene>
<reference evidence="1 2" key="1">
    <citation type="submission" date="2017-04" db="EMBL/GenBank/DDBJ databases">
        <authorList>
            <person name="Afonso C.L."/>
            <person name="Miller P.J."/>
            <person name="Scott M.A."/>
            <person name="Spackman E."/>
            <person name="Goraichik I."/>
            <person name="Dimitrov K.M."/>
            <person name="Suarez D.L."/>
            <person name="Swayne D.E."/>
        </authorList>
    </citation>
    <scope>NUCLEOTIDE SEQUENCE [LARGE SCALE GENOMIC DNA]</scope>
    <source>
        <strain evidence="1 2">N3/975</strain>
    </source>
</reference>
<sequence>MQRFVDELGYPYSFCYVLHQGGQVAVKCPDCRGLAYIYGTECLKEVRCTNCFYHEKEKEQFRHTASGVCGTCERWFNEELHDDKQLAHKHIHIPCPHCGAFNQVAVEQKTGSRVYRTDIQDGKDPVFHLELYYLDYLRGKPVWAVNRDHLNYLLSYLSATLREKPVGAMKWTASYSVPKYMKEAKNRDAVVKILRKLQQKAPVKTQDG</sequence>
<organism evidence="1 2">
    <name type="scientific">Paenibacillus uliginis N3/975</name>
    <dbReference type="NCBI Taxonomy" id="1313296"/>
    <lineage>
        <taxon>Bacteria</taxon>
        <taxon>Bacillati</taxon>
        <taxon>Bacillota</taxon>
        <taxon>Bacilli</taxon>
        <taxon>Bacillales</taxon>
        <taxon>Paenibacillaceae</taxon>
        <taxon>Paenibacillus</taxon>
    </lineage>
</organism>
<evidence type="ECO:0008006" key="3">
    <source>
        <dbReference type="Google" id="ProtNLM"/>
    </source>
</evidence>
<dbReference type="Proteomes" id="UP000192940">
    <property type="component" value="Chromosome I"/>
</dbReference>
<protein>
    <recommendedName>
        <fullName evidence="3">Replication restart DNA helicase PriA</fullName>
    </recommendedName>
</protein>
<dbReference type="RefSeq" id="WP_208918398.1">
    <property type="nucleotide sequence ID" value="NZ_LT840184.1"/>
</dbReference>
<evidence type="ECO:0000313" key="1">
    <source>
        <dbReference type="EMBL" id="SMF77673.1"/>
    </source>
</evidence>
<dbReference type="EMBL" id="LT840184">
    <property type="protein sequence ID" value="SMF77673.1"/>
    <property type="molecule type" value="Genomic_DNA"/>
</dbReference>
<name>A0A1X7H0E7_9BACL</name>
<proteinExistence type="predicted"/>
<dbReference type="AlphaFoldDB" id="A0A1X7H0E7"/>